<keyword evidence="1" id="KW-0732">Signal</keyword>
<evidence type="ECO:0000313" key="2">
    <source>
        <dbReference type="EMBL" id="SHJ84898.1"/>
    </source>
</evidence>
<proteinExistence type="predicted"/>
<keyword evidence="3" id="KW-1185">Reference proteome</keyword>
<feature type="chain" id="PRO_5012974639" description="Lipocalin-like domain-containing protein" evidence="1">
    <location>
        <begin position="23"/>
        <end position="143"/>
    </location>
</feature>
<evidence type="ECO:0000313" key="3">
    <source>
        <dbReference type="Proteomes" id="UP000184050"/>
    </source>
</evidence>
<accession>A0A1M6MN28</accession>
<protein>
    <recommendedName>
        <fullName evidence="4">Lipocalin-like domain-containing protein</fullName>
    </recommendedName>
</protein>
<sequence length="143" mass="15898">MKKNQLLLIVILAVTVASCMMSGSSGESDANRKDVVGSWQIAGKSYETIKDKNEEKETQTVLSFQLKADSTGTMVYEMKNRKNEIPITWTWKAEKKLGSENFGVSMKSDVVIRGGGFTMLGLMIEENAGKLNLKSSDYLFEKD</sequence>
<dbReference type="AlphaFoldDB" id="A0A1M6MN28"/>
<gene>
    <name evidence="2" type="ORF">SAMN05444280_13426</name>
</gene>
<evidence type="ECO:0000256" key="1">
    <source>
        <dbReference type="SAM" id="SignalP"/>
    </source>
</evidence>
<name>A0A1M6MN28_9BACT</name>
<dbReference type="PROSITE" id="PS51257">
    <property type="entry name" value="PROKAR_LIPOPROTEIN"/>
    <property type="match status" value="1"/>
</dbReference>
<dbReference type="EMBL" id="FQZE01000034">
    <property type="protein sequence ID" value="SHJ84898.1"/>
    <property type="molecule type" value="Genomic_DNA"/>
</dbReference>
<dbReference type="Proteomes" id="UP000184050">
    <property type="component" value="Unassembled WGS sequence"/>
</dbReference>
<feature type="signal peptide" evidence="1">
    <location>
        <begin position="1"/>
        <end position="22"/>
    </location>
</feature>
<organism evidence="2 3">
    <name type="scientific">Tangfeifania diversioriginum</name>
    <dbReference type="NCBI Taxonomy" id="1168035"/>
    <lineage>
        <taxon>Bacteria</taxon>
        <taxon>Pseudomonadati</taxon>
        <taxon>Bacteroidota</taxon>
        <taxon>Bacteroidia</taxon>
        <taxon>Marinilabiliales</taxon>
        <taxon>Prolixibacteraceae</taxon>
        <taxon>Tangfeifania</taxon>
    </lineage>
</organism>
<evidence type="ECO:0008006" key="4">
    <source>
        <dbReference type="Google" id="ProtNLM"/>
    </source>
</evidence>
<dbReference type="STRING" id="1168035.SAMN05444280_13426"/>
<reference evidence="2 3" key="1">
    <citation type="submission" date="2016-11" db="EMBL/GenBank/DDBJ databases">
        <authorList>
            <person name="Jaros S."/>
            <person name="Januszkiewicz K."/>
            <person name="Wedrychowicz H."/>
        </authorList>
    </citation>
    <scope>NUCLEOTIDE SEQUENCE [LARGE SCALE GENOMIC DNA]</scope>
    <source>
        <strain evidence="2 3">DSM 27063</strain>
    </source>
</reference>